<feature type="region of interest" description="Disordered" evidence="1">
    <location>
        <begin position="1"/>
        <end position="62"/>
    </location>
</feature>
<proteinExistence type="predicted"/>
<reference evidence="2" key="1">
    <citation type="submission" date="2013-11" db="EMBL/GenBank/DDBJ databases">
        <title>Genome sequence of the fusiform rust pathogen reveals effectors for host alternation and coevolution with pine.</title>
        <authorList>
            <consortium name="DOE Joint Genome Institute"/>
            <person name="Smith K."/>
            <person name="Pendleton A."/>
            <person name="Kubisiak T."/>
            <person name="Anderson C."/>
            <person name="Salamov A."/>
            <person name="Aerts A."/>
            <person name="Riley R."/>
            <person name="Clum A."/>
            <person name="Lindquist E."/>
            <person name="Ence D."/>
            <person name="Campbell M."/>
            <person name="Kronenberg Z."/>
            <person name="Feau N."/>
            <person name="Dhillon B."/>
            <person name="Hamelin R."/>
            <person name="Burleigh J."/>
            <person name="Smith J."/>
            <person name="Yandell M."/>
            <person name="Nelson C."/>
            <person name="Grigoriev I."/>
            <person name="Davis J."/>
        </authorList>
    </citation>
    <scope>NUCLEOTIDE SEQUENCE</scope>
    <source>
        <strain evidence="2">G11</strain>
    </source>
</reference>
<feature type="compositionally biased region" description="Polar residues" evidence="1">
    <location>
        <begin position="221"/>
        <end position="244"/>
    </location>
</feature>
<dbReference type="Proteomes" id="UP000886653">
    <property type="component" value="Unassembled WGS sequence"/>
</dbReference>
<evidence type="ECO:0000313" key="3">
    <source>
        <dbReference type="Proteomes" id="UP000886653"/>
    </source>
</evidence>
<gene>
    <name evidence="2" type="ORF">CROQUDRAFT_524490</name>
</gene>
<protein>
    <submittedName>
        <fullName evidence="2">Uncharacterized protein</fullName>
    </submittedName>
</protein>
<organism evidence="2 3">
    <name type="scientific">Cronartium quercuum f. sp. fusiforme G11</name>
    <dbReference type="NCBI Taxonomy" id="708437"/>
    <lineage>
        <taxon>Eukaryota</taxon>
        <taxon>Fungi</taxon>
        <taxon>Dikarya</taxon>
        <taxon>Basidiomycota</taxon>
        <taxon>Pucciniomycotina</taxon>
        <taxon>Pucciniomycetes</taxon>
        <taxon>Pucciniales</taxon>
        <taxon>Coleosporiaceae</taxon>
        <taxon>Cronartium</taxon>
    </lineage>
</organism>
<sequence>MTRNRIVGTDPTPSPTLYHAHIPDLSSVNRNNEGHKLRETPTNGPDPSGALPKSGSRGDMTPTRQRIRWKYFSLPVTQPPRLPGMPLDDALSATMLDKTSLNAARTNPLLSFARTSQLPQVEQPLNKHQSYETKPGKETMPALWQRLADVRSQELTRMPKKAKFPPSDPPPASIHGSRHVDPILSLQNPQMLGPYQPAIGPNSQERPQMHVQQLDSEHRSGSQSFAHQSTNANVMTREISSPSESPRKKAKSRRS</sequence>
<name>A0A9P6NG87_9BASI</name>
<keyword evidence="3" id="KW-1185">Reference proteome</keyword>
<evidence type="ECO:0000256" key="1">
    <source>
        <dbReference type="SAM" id="MobiDB-lite"/>
    </source>
</evidence>
<evidence type="ECO:0000313" key="2">
    <source>
        <dbReference type="EMBL" id="KAG0146340.1"/>
    </source>
</evidence>
<dbReference type="AlphaFoldDB" id="A0A9P6NG87"/>
<feature type="region of interest" description="Disordered" evidence="1">
    <location>
        <begin position="157"/>
        <end position="255"/>
    </location>
</feature>
<dbReference type="EMBL" id="MU167262">
    <property type="protein sequence ID" value="KAG0146340.1"/>
    <property type="molecule type" value="Genomic_DNA"/>
</dbReference>
<feature type="compositionally biased region" description="Polar residues" evidence="1">
    <location>
        <begin position="201"/>
        <end position="214"/>
    </location>
</feature>
<comment type="caution">
    <text evidence="2">The sequence shown here is derived from an EMBL/GenBank/DDBJ whole genome shotgun (WGS) entry which is preliminary data.</text>
</comment>
<accession>A0A9P6NG87</accession>